<name>L9ZWL4_NATA2</name>
<dbReference type="AlphaFoldDB" id="L9ZWL4"/>
<evidence type="ECO:0000313" key="1">
    <source>
        <dbReference type="EMBL" id="ELY90456.1"/>
    </source>
</evidence>
<accession>L9ZWL4</accession>
<dbReference type="EMBL" id="AOIK01000011">
    <property type="protein sequence ID" value="ELY90456.1"/>
    <property type="molecule type" value="Genomic_DNA"/>
</dbReference>
<gene>
    <name evidence="1" type="ORF">C485_03083</name>
</gene>
<proteinExistence type="predicted"/>
<sequence length="91" mass="10525">MGVMTGDWLSFEVAACLHMCDRFRVIFLFGCDGFNIEMVSPCYPPIRVYFLMLPTARRSARTCIRFGLSQKSEISLIMFNITIIYRRIATN</sequence>
<reference evidence="1 2" key="1">
    <citation type="journal article" date="2014" name="PLoS Genet.">
        <title>Phylogenetically driven sequencing of extremely halophilic archaea reveals strategies for static and dynamic osmo-response.</title>
        <authorList>
            <person name="Becker E.A."/>
            <person name="Seitzer P.M."/>
            <person name="Tritt A."/>
            <person name="Larsen D."/>
            <person name="Krusor M."/>
            <person name="Yao A.I."/>
            <person name="Wu D."/>
            <person name="Madern D."/>
            <person name="Eisen J.A."/>
            <person name="Darling A.E."/>
            <person name="Facciotti M.T."/>
        </authorList>
    </citation>
    <scope>NUCLEOTIDE SEQUENCE [LARGE SCALE GENOMIC DNA]</scope>
    <source>
        <strain evidence="1 2">JCM 12890</strain>
    </source>
</reference>
<dbReference type="Proteomes" id="UP000011511">
    <property type="component" value="Unassembled WGS sequence"/>
</dbReference>
<organism evidence="1 2">
    <name type="scientific">Natrinema altunense (strain JCM 12890 / CGMCC 1.3731 / AJ2)</name>
    <dbReference type="NCBI Taxonomy" id="1227494"/>
    <lineage>
        <taxon>Archaea</taxon>
        <taxon>Methanobacteriati</taxon>
        <taxon>Methanobacteriota</taxon>
        <taxon>Stenosarchaea group</taxon>
        <taxon>Halobacteria</taxon>
        <taxon>Halobacteriales</taxon>
        <taxon>Natrialbaceae</taxon>
        <taxon>Natrinema</taxon>
    </lineage>
</organism>
<keyword evidence="2" id="KW-1185">Reference proteome</keyword>
<evidence type="ECO:0000313" key="2">
    <source>
        <dbReference type="Proteomes" id="UP000011511"/>
    </source>
</evidence>
<comment type="caution">
    <text evidence="1">The sequence shown here is derived from an EMBL/GenBank/DDBJ whole genome shotgun (WGS) entry which is preliminary data.</text>
</comment>
<protein>
    <submittedName>
        <fullName evidence="1">Uncharacterized protein</fullName>
    </submittedName>
</protein>